<feature type="region of interest" description="Disordered" evidence="1">
    <location>
        <begin position="1"/>
        <end position="31"/>
    </location>
</feature>
<dbReference type="EMBL" id="MU003777">
    <property type="protein sequence ID" value="KAF2723230.1"/>
    <property type="molecule type" value="Genomic_DNA"/>
</dbReference>
<reference evidence="2" key="1">
    <citation type="journal article" date="2020" name="Stud. Mycol.">
        <title>101 Dothideomycetes genomes: a test case for predicting lifestyles and emergence of pathogens.</title>
        <authorList>
            <person name="Haridas S."/>
            <person name="Albert R."/>
            <person name="Binder M."/>
            <person name="Bloem J."/>
            <person name="Labutti K."/>
            <person name="Salamov A."/>
            <person name="Andreopoulos B."/>
            <person name="Baker S."/>
            <person name="Barry K."/>
            <person name="Bills G."/>
            <person name="Bluhm B."/>
            <person name="Cannon C."/>
            <person name="Castanera R."/>
            <person name="Culley D."/>
            <person name="Daum C."/>
            <person name="Ezra D."/>
            <person name="Gonzalez J."/>
            <person name="Henrissat B."/>
            <person name="Kuo A."/>
            <person name="Liang C."/>
            <person name="Lipzen A."/>
            <person name="Lutzoni F."/>
            <person name="Magnuson J."/>
            <person name="Mondo S."/>
            <person name="Nolan M."/>
            <person name="Ohm R."/>
            <person name="Pangilinan J."/>
            <person name="Park H.-J."/>
            <person name="Ramirez L."/>
            <person name="Alfaro M."/>
            <person name="Sun H."/>
            <person name="Tritt A."/>
            <person name="Yoshinaga Y."/>
            <person name="Zwiers L.-H."/>
            <person name="Turgeon B."/>
            <person name="Goodwin S."/>
            <person name="Spatafora J."/>
            <person name="Crous P."/>
            <person name="Grigoriev I."/>
        </authorList>
    </citation>
    <scope>NUCLEOTIDE SEQUENCE</scope>
    <source>
        <strain evidence="2">CBS 116435</strain>
    </source>
</reference>
<comment type="caution">
    <text evidence="2">The sequence shown here is derived from an EMBL/GenBank/DDBJ whole genome shotgun (WGS) entry which is preliminary data.</text>
</comment>
<protein>
    <submittedName>
        <fullName evidence="2">Uncharacterized protein</fullName>
    </submittedName>
</protein>
<keyword evidence="3" id="KW-1185">Reference proteome</keyword>
<evidence type="ECO:0000256" key="1">
    <source>
        <dbReference type="SAM" id="MobiDB-lite"/>
    </source>
</evidence>
<accession>A0A9P4QBN6</accession>
<evidence type="ECO:0000313" key="3">
    <source>
        <dbReference type="Proteomes" id="UP000799441"/>
    </source>
</evidence>
<evidence type="ECO:0000313" key="2">
    <source>
        <dbReference type="EMBL" id="KAF2723230.1"/>
    </source>
</evidence>
<gene>
    <name evidence="2" type="ORF">K431DRAFT_283038</name>
</gene>
<sequence>MLMVASNDDLRSSLARTNHEHTPPRTQPSGNHLLAYKYHVSGRDCIAPLPDPRTASWWH</sequence>
<organism evidence="2 3">
    <name type="scientific">Polychaeton citri CBS 116435</name>
    <dbReference type="NCBI Taxonomy" id="1314669"/>
    <lineage>
        <taxon>Eukaryota</taxon>
        <taxon>Fungi</taxon>
        <taxon>Dikarya</taxon>
        <taxon>Ascomycota</taxon>
        <taxon>Pezizomycotina</taxon>
        <taxon>Dothideomycetes</taxon>
        <taxon>Dothideomycetidae</taxon>
        <taxon>Capnodiales</taxon>
        <taxon>Capnodiaceae</taxon>
        <taxon>Polychaeton</taxon>
    </lineage>
</organism>
<name>A0A9P4QBN6_9PEZI</name>
<dbReference type="Proteomes" id="UP000799441">
    <property type="component" value="Unassembled WGS sequence"/>
</dbReference>
<proteinExistence type="predicted"/>
<dbReference type="AlphaFoldDB" id="A0A9P4QBN6"/>